<dbReference type="PANTHER" id="PTHR13124">
    <property type="entry name" value="39S RIBOSOMAL PROTEIN L46, MITOCHONDRIAL PRECURSOR-RELATED"/>
    <property type="match status" value="1"/>
</dbReference>
<evidence type="ECO:0000313" key="2">
    <source>
        <dbReference type="Proteomes" id="UP000887577"/>
    </source>
</evidence>
<keyword evidence="2" id="KW-1185">Reference proteome</keyword>
<evidence type="ECO:0000259" key="1">
    <source>
        <dbReference type="Pfam" id="PF11788"/>
    </source>
</evidence>
<organism evidence="2 3">
    <name type="scientific">Panagrolaimus superbus</name>
    <dbReference type="NCBI Taxonomy" id="310955"/>
    <lineage>
        <taxon>Eukaryota</taxon>
        <taxon>Metazoa</taxon>
        <taxon>Ecdysozoa</taxon>
        <taxon>Nematoda</taxon>
        <taxon>Chromadorea</taxon>
        <taxon>Rhabditida</taxon>
        <taxon>Tylenchina</taxon>
        <taxon>Panagrolaimomorpha</taxon>
        <taxon>Panagrolaimoidea</taxon>
        <taxon>Panagrolaimidae</taxon>
        <taxon>Panagrolaimus</taxon>
    </lineage>
</organism>
<dbReference type="InterPro" id="IPR040008">
    <property type="entry name" value="Ribosomal_mL46"/>
</dbReference>
<dbReference type="PANTHER" id="PTHR13124:SF12">
    <property type="entry name" value="LARGE RIBOSOMAL SUBUNIT PROTEIN ML46"/>
    <property type="match status" value="1"/>
</dbReference>
<dbReference type="AlphaFoldDB" id="A0A914Z5U2"/>
<dbReference type="GO" id="GO:0003735">
    <property type="term" value="F:structural constituent of ribosome"/>
    <property type="evidence" value="ECO:0007669"/>
    <property type="project" value="InterPro"/>
</dbReference>
<accession>A0A914Z5U2</accession>
<dbReference type="Proteomes" id="UP000887577">
    <property type="component" value="Unplaced"/>
</dbReference>
<feature type="domain" description="Large ribosomal subunit protein mL46 N-terminal" evidence="1">
    <location>
        <begin position="25"/>
        <end position="114"/>
    </location>
</feature>
<dbReference type="Gene3D" id="3.90.79.10">
    <property type="entry name" value="Nucleoside Triphosphate Pyrophosphohydrolase"/>
    <property type="match status" value="1"/>
</dbReference>
<sequence length="276" mass="32228">MFKLSCRFKQVASSALANDASKKFDIFASVAICRSPIIAPEMNEIQKKFVHFHNEIEDENSFKSDFELRVEKDIKTLEKKRQLEAEGKDLSQLEGEIGTNAMMQEDDWIKKKETVFEQYGIGKHASEHNDNFQTLSRYLDRKLMLVVKQKFENSSDDYSSPWILPQLKNSNESLRQTAERCIGDVFVNDMKLRIYGNSPIWHISYSYPKKMRELLKTDAVGGKIFVFQCVLEPFSRDPKINSKWIKEFKWSTAKEIGELIESNNPYQKTIKHVMFE</sequence>
<evidence type="ECO:0000313" key="3">
    <source>
        <dbReference type="WBParaSite" id="PSU_v2.g5614.t1"/>
    </source>
</evidence>
<proteinExistence type="predicted"/>
<protein>
    <submittedName>
        <fullName evidence="3">Large ribosomal subunit protein mL46</fullName>
    </submittedName>
</protein>
<name>A0A914Z5U2_9BILA</name>
<dbReference type="Pfam" id="PF11788">
    <property type="entry name" value="MRP-L46"/>
    <property type="match status" value="1"/>
</dbReference>
<dbReference type="GO" id="GO:0005762">
    <property type="term" value="C:mitochondrial large ribosomal subunit"/>
    <property type="evidence" value="ECO:0007669"/>
    <property type="project" value="TreeGrafter"/>
</dbReference>
<dbReference type="InterPro" id="IPR021757">
    <property type="entry name" value="Ribosomal_mL46_N"/>
</dbReference>
<reference evidence="3" key="1">
    <citation type="submission" date="2022-11" db="UniProtKB">
        <authorList>
            <consortium name="WormBaseParasite"/>
        </authorList>
    </citation>
    <scope>IDENTIFICATION</scope>
</reference>
<dbReference type="WBParaSite" id="PSU_v2.g5614.t1">
    <property type="protein sequence ID" value="PSU_v2.g5614.t1"/>
    <property type="gene ID" value="PSU_v2.g5614"/>
</dbReference>